<evidence type="ECO:0000313" key="2">
    <source>
        <dbReference type="EMBL" id="PIC53981.1"/>
    </source>
</evidence>
<dbReference type="OrthoDB" id="10430838at2759"/>
<dbReference type="AlphaFoldDB" id="A0A2G5VQM0"/>
<reference evidence="3" key="1">
    <citation type="submission" date="2017-10" db="EMBL/GenBank/DDBJ databases">
        <title>Rapid genome shrinkage in a self-fertile nematode reveals novel sperm competition proteins.</title>
        <authorList>
            <person name="Yin D."/>
            <person name="Schwarz E.M."/>
            <person name="Thomas C.G."/>
            <person name="Felde R.L."/>
            <person name="Korf I.F."/>
            <person name="Cutter A.D."/>
            <person name="Schartner C.M."/>
            <person name="Ralston E.J."/>
            <person name="Meyer B.J."/>
            <person name="Haag E.S."/>
        </authorList>
    </citation>
    <scope>NUCLEOTIDE SEQUENCE [LARGE SCALE GENOMIC DNA]</scope>
    <source>
        <strain evidence="3">JU1422</strain>
    </source>
</reference>
<dbReference type="EMBL" id="PDUG01000001">
    <property type="protein sequence ID" value="PIC53981.1"/>
    <property type="molecule type" value="Genomic_DNA"/>
</dbReference>
<feature type="compositionally biased region" description="Basic and acidic residues" evidence="1">
    <location>
        <begin position="157"/>
        <end position="172"/>
    </location>
</feature>
<protein>
    <submittedName>
        <fullName evidence="2">Uncharacterized protein</fullName>
    </submittedName>
</protein>
<comment type="caution">
    <text evidence="2">The sequence shown here is derived from an EMBL/GenBank/DDBJ whole genome shotgun (WGS) entry which is preliminary data.</text>
</comment>
<evidence type="ECO:0000313" key="3">
    <source>
        <dbReference type="Proteomes" id="UP000230233"/>
    </source>
</evidence>
<feature type="region of interest" description="Disordered" evidence="1">
    <location>
        <begin position="1"/>
        <end position="172"/>
    </location>
</feature>
<proteinExistence type="predicted"/>
<feature type="compositionally biased region" description="Low complexity" evidence="1">
    <location>
        <begin position="103"/>
        <end position="117"/>
    </location>
</feature>
<evidence type="ECO:0000256" key="1">
    <source>
        <dbReference type="SAM" id="MobiDB-lite"/>
    </source>
</evidence>
<organism evidence="2 3">
    <name type="scientific">Caenorhabditis nigoni</name>
    <dbReference type="NCBI Taxonomy" id="1611254"/>
    <lineage>
        <taxon>Eukaryota</taxon>
        <taxon>Metazoa</taxon>
        <taxon>Ecdysozoa</taxon>
        <taxon>Nematoda</taxon>
        <taxon>Chromadorea</taxon>
        <taxon>Rhabditida</taxon>
        <taxon>Rhabditina</taxon>
        <taxon>Rhabditomorpha</taxon>
        <taxon>Rhabditoidea</taxon>
        <taxon>Rhabditidae</taxon>
        <taxon>Peloderinae</taxon>
        <taxon>Caenorhabditis</taxon>
    </lineage>
</organism>
<gene>
    <name evidence="2" type="primary">Cnig_chr_I.g3436</name>
    <name evidence="2" type="ORF">B9Z55_003436</name>
</gene>
<feature type="compositionally biased region" description="Low complexity" evidence="1">
    <location>
        <begin position="52"/>
        <end position="63"/>
    </location>
</feature>
<keyword evidence="3" id="KW-1185">Reference proteome</keyword>
<feature type="compositionally biased region" description="Pro residues" evidence="1">
    <location>
        <begin position="39"/>
        <end position="51"/>
    </location>
</feature>
<dbReference type="Proteomes" id="UP000230233">
    <property type="component" value="Chromosome I"/>
</dbReference>
<sequence length="348" mass="39413">MPRRSSSENRVIGPVKYYGRPEKRKSPVLPTQIEEPEPVPEPTPPVSPIMPPKSSRTSSNSKANSRESKARQPSKRAVKLKSHFQTPHNVSKPVSARGRRRNTTVTSSRSSVPSTLKKSPKKPKKAAPKAKKSPKNARKPRISTPETPDDVYTPPEDVPRRFNRKPSDPLINHDYDMEFEEVPRHLDSEDSEFQWRDPEEVPDVKIETWDPDFGDALPILEKPRLLEGAAEARQKPRLLEASKALQMTVKPEGRSKNASEARQKPRLLEEPVMKKSEEASRTRNAPEARQSTIEWQNELIPVPLPAGEILPDHVIMNSRIVNCEVKDMILANCVVEGCKFYNSKHYTV</sequence>
<feature type="region of interest" description="Disordered" evidence="1">
    <location>
        <begin position="249"/>
        <end position="290"/>
    </location>
</feature>
<feature type="compositionally biased region" description="Basic residues" evidence="1">
    <location>
        <begin position="118"/>
        <end position="141"/>
    </location>
</feature>
<accession>A0A2G5VQM0</accession>
<feature type="compositionally biased region" description="Basic residues" evidence="1">
    <location>
        <begin position="72"/>
        <end position="82"/>
    </location>
</feature>
<feature type="compositionally biased region" description="Basic and acidic residues" evidence="1">
    <location>
        <begin position="251"/>
        <end position="286"/>
    </location>
</feature>
<name>A0A2G5VQM0_9PELO</name>